<evidence type="ECO:0000256" key="2">
    <source>
        <dbReference type="SAM" id="SignalP"/>
    </source>
</evidence>
<keyword evidence="5" id="KW-1185">Reference proteome</keyword>
<feature type="signal peptide" evidence="2">
    <location>
        <begin position="1"/>
        <end position="26"/>
    </location>
</feature>
<evidence type="ECO:0000313" key="4">
    <source>
        <dbReference type="EMBL" id="MBC5996719.1"/>
    </source>
</evidence>
<dbReference type="Pfam" id="PF08239">
    <property type="entry name" value="SH3_3"/>
    <property type="match status" value="1"/>
</dbReference>
<dbReference type="Pfam" id="PF06725">
    <property type="entry name" value="3D"/>
    <property type="match status" value="1"/>
</dbReference>
<gene>
    <name evidence="4" type="ORF">H8923_08095</name>
</gene>
<dbReference type="RefSeq" id="WP_153971273.1">
    <property type="nucleotide sequence ID" value="NZ_JACRWE010000003.1"/>
</dbReference>
<dbReference type="InterPro" id="IPR003646">
    <property type="entry name" value="SH3-like_bac-type"/>
</dbReference>
<keyword evidence="1 2" id="KW-0732">Signal</keyword>
<dbReference type="EMBL" id="JACRWE010000003">
    <property type="protein sequence ID" value="MBC5996719.1"/>
    <property type="molecule type" value="Genomic_DNA"/>
</dbReference>
<evidence type="ECO:0000313" key="5">
    <source>
        <dbReference type="Proteomes" id="UP000609849"/>
    </source>
</evidence>
<dbReference type="InterPro" id="IPR051933">
    <property type="entry name" value="Resuscitation_pf_RpfB"/>
</dbReference>
<proteinExistence type="predicted"/>
<dbReference type="SUPFAM" id="SSF50685">
    <property type="entry name" value="Barwin-like endoglucanases"/>
    <property type="match status" value="1"/>
</dbReference>
<dbReference type="PANTHER" id="PTHR39160:SF4">
    <property type="entry name" value="RESUSCITATION-PROMOTING FACTOR RPFB"/>
    <property type="match status" value="1"/>
</dbReference>
<dbReference type="InterPro" id="IPR036908">
    <property type="entry name" value="RlpA-like_sf"/>
</dbReference>
<organism evidence="4 5">
    <name type="scientific">Romboutsia faecis</name>
    <dbReference type="NCBI Taxonomy" id="2764597"/>
    <lineage>
        <taxon>Bacteria</taxon>
        <taxon>Bacillati</taxon>
        <taxon>Bacillota</taxon>
        <taxon>Clostridia</taxon>
        <taxon>Peptostreptococcales</taxon>
        <taxon>Peptostreptococcaceae</taxon>
        <taxon>Romboutsia</taxon>
    </lineage>
</organism>
<dbReference type="InterPro" id="IPR059180">
    <property type="entry name" value="3D_YorM"/>
</dbReference>
<dbReference type="SUPFAM" id="SSF50044">
    <property type="entry name" value="SH3-domain"/>
    <property type="match status" value="1"/>
</dbReference>
<accession>A0ABR7JP85</accession>
<feature type="domain" description="SH3b" evidence="3">
    <location>
        <begin position="37"/>
        <end position="99"/>
    </location>
</feature>
<evidence type="ECO:0000256" key="1">
    <source>
        <dbReference type="ARBA" id="ARBA00022729"/>
    </source>
</evidence>
<dbReference type="InterPro" id="IPR036028">
    <property type="entry name" value="SH3-like_dom_sf"/>
</dbReference>
<name>A0ABR7JP85_9FIRM</name>
<evidence type="ECO:0000259" key="3">
    <source>
        <dbReference type="PROSITE" id="PS51781"/>
    </source>
</evidence>
<comment type="caution">
    <text evidence="4">The sequence shown here is derived from an EMBL/GenBank/DDBJ whole genome shotgun (WGS) entry which is preliminary data.</text>
</comment>
<dbReference type="PANTHER" id="PTHR39160">
    <property type="entry name" value="CELL WALL-BINDING PROTEIN YOCH"/>
    <property type="match status" value="1"/>
</dbReference>
<reference evidence="4 5" key="1">
    <citation type="submission" date="2020-08" db="EMBL/GenBank/DDBJ databases">
        <authorList>
            <person name="Liu C."/>
            <person name="Sun Q."/>
        </authorList>
    </citation>
    <scope>NUCLEOTIDE SEQUENCE [LARGE SCALE GENOMIC DNA]</scope>
    <source>
        <strain evidence="4 5">NSJ-18</strain>
    </source>
</reference>
<dbReference type="InterPro" id="IPR010611">
    <property type="entry name" value="3D_dom"/>
</dbReference>
<dbReference type="PROSITE" id="PS51781">
    <property type="entry name" value="SH3B"/>
    <property type="match status" value="1"/>
</dbReference>
<feature type="chain" id="PRO_5047014188" evidence="2">
    <location>
        <begin position="27"/>
        <end position="194"/>
    </location>
</feature>
<dbReference type="Gene3D" id="2.40.40.10">
    <property type="entry name" value="RlpA-like domain"/>
    <property type="match status" value="1"/>
</dbReference>
<dbReference type="Proteomes" id="UP000609849">
    <property type="component" value="Unassembled WGS sequence"/>
</dbReference>
<dbReference type="CDD" id="cd14667">
    <property type="entry name" value="3D_containing_proteins"/>
    <property type="match status" value="1"/>
</dbReference>
<sequence>MNRKLLMTAATLTLMLMPCLNTKSYAAENTSINIEKTAQGYVNANTVNFRSEGSLDAKVYYTLDKNEDIQIVSKESDWTKVIHNNKTGYVYSKYISEKSNQVSNIDYKTMNVTATAYAGDTITSTGTTPKWGTIAVDPSVIPYGTKVYIPEFDKIFIAEDTGSAIKGNKIDIFMDTEEHCNTWGVKKIDIYVLS</sequence>
<dbReference type="SMART" id="SM00287">
    <property type="entry name" value="SH3b"/>
    <property type="match status" value="1"/>
</dbReference>
<protein>
    <submittedName>
        <fullName evidence="4">SH3 domain-containing protein</fullName>
    </submittedName>
</protein>